<keyword evidence="2" id="KW-0560">Oxidoreductase</keyword>
<evidence type="ECO:0000256" key="3">
    <source>
        <dbReference type="ARBA" id="ARBA00023027"/>
    </source>
</evidence>
<comment type="similarity">
    <text evidence="1">Belongs to the Gfo/Idh/MocA family.</text>
</comment>
<proteinExistence type="inferred from homology"/>
<dbReference type="Pfam" id="PF22725">
    <property type="entry name" value="GFO_IDH_MocA_C3"/>
    <property type="match status" value="1"/>
</dbReference>
<sequence length="341" mass="36387">MTITTAVIGYGVAGSIFHAPLVHADPAYRLDAVVTSSPARVAAASSAYPQARVVPDVDTLLASGPVPDLAIIATPHATHVPLAKRFLDAGADVVVDKPVAPRADDAAELVEHAARLGRTLTVFQNRRWDGDFRTVRGLIERGELGEILQFESAFGWWSPTLGDSWKDTLAGADGGGMLFDLAPHLIDQAVELFGPVASLHAELDRRRPGAVNDDDTFVALTHDSGVRTRLWMSVVTPEQRPRFRVTGTRAVAESWGLDPQEPQLADGVRPGDDAYGIHPEHPTVRVATPVGAHAVPKEPGAYPEFYRGLVGALQGDGPLPVDPASSIDVLRVMEAARLGKL</sequence>
<dbReference type="InterPro" id="IPR055170">
    <property type="entry name" value="GFO_IDH_MocA-like_dom"/>
</dbReference>
<dbReference type="Proteomes" id="UP000540568">
    <property type="component" value="Unassembled WGS sequence"/>
</dbReference>
<evidence type="ECO:0000256" key="2">
    <source>
        <dbReference type="ARBA" id="ARBA00023002"/>
    </source>
</evidence>
<feature type="domain" description="GFO/IDH/MocA-like oxidoreductase" evidence="5">
    <location>
        <begin position="132"/>
        <end position="251"/>
    </location>
</feature>
<evidence type="ECO:0000259" key="5">
    <source>
        <dbReference type="Pfam" id="PF22725"/>
    </source>
</evidence>
<gene>
    <name evidence="6" type="ORF">FHX71_002291</name>
</gene>
<dbReference type="SUPFAM" id="SSF55347">
    <property type="entry name" value="Glyceraldehyde-3-phosphate dehydrogenase-like, C-terminal domain"/>
    <property type="match status" value="1"/>
</dbReference>
<dbReference type="Gene3D" id="3.30.360.10">
    <property type="entry name" value="Dihydrodipicolinate Reductase, domain 2"/>
    <property type="match status" value="1"/>
</dbReference>
<dbReference type="InterPro" id="IPR051317">
    <property type="entry name" value="Gfo/Idh/MocA_oxidoreduct"/>
</dbReference>
<evidence type="ECO:0000313" key="7">
    <source>
        <dbReference type="Proteomes" id="UP000540568"/>
    </source>
</evidence>
<keyword evidence="7" id="KW-1185">Reference proteome</keyword>
<dbReference type="SUPFAM" id="SSF51735">
    <property type="entry name" value="NAD(P)-binding Rossmann-fold domains"/>
    <property type="match status" value="1"/>
</dbReference>
<dbReference type="AlphaFoldDB" id="A0A7W3PEB8"/>
<organism evidence="6 7">
    <name type="scientific">Promicromonospora sukumoe</name>
    <dbReference type="NCBI Taxonomy" id="88382"/>
    <lineage>
        <taxon>Bacteria</taxon>
        <taxon>Bacillati</taxon>
        <taxon>Actinomycetota</taxon>
        <taxon>Actinomycetes</taxon>
        <taxon>Micrococcales</taxon>
        <taxon>Promicromonosporaceae</taxon>
        <taxon>Promicromonospora</taxon>
    </lineage>
</organism>
<evidence type="ECO:0000256" key="1">
    <source>
        <dbReference type="ARBA" id="ARBA00010928"/>
    </source>
</evidence>
<dbReference type="GO" id="GO:0000166">
    <property type="term" value="F:nucleotide binding"/>
    <property type="evidence" value="ECO:0007669"/>
    <property type="project" value="InterPro"/>
</dbReference>
<dbReference type="PANTHER" id="PTHR43708:SF5">
    <property type="entry name" value="CONSERVED EXPRESSED OXIDOREDUCTASE (EUROFUNG)-RELATED"/>
    <property type="match status" value="1"/>
</dbReference>
<comment type="caution">
    <text evidence="6">The sequence shown here is derived from an EMBL/GenBank/DDBJ whole genome shotgun (WGS) entry which is preliminary data.</text>
</comment>
<feature type="domain" description="Gfo/Idh/MocA-like oxidoreductase N-terminal" evidence="4">
    <location>
        <begin position="4"/>
        <end position="122"/>
    </location>
</feature>
<dbReference type="RefSeq" id="WP_182616289.1">
    <property type="nucleotide sequence ID" value="NZ_BAAATF010000003.1"/>
</dbReference>
<dbReference type="GO" id="GO:0016491">
    <property type="term" value="F:oxidoreductase activity"/>
    <property type="evidence" value="ECO:0007669"/>
    <property type="project" value="UniProtKB-KW"/>
</dbReference>
<dbReference type="Gene3D" id="3.40.50.720">
    <property type="entry name" value="NAD(P)-binding Rossmann-like Domain"/>
    <property type="match status" value="1"/>
</dbReference>
<dbReference type="InterPro" id="IPR036291">
    <property type="entry name" value="NAD(P)-bd_dom_sf"/>
</dbReference>
<keyword evidence="3" id="KW-0520">NAD</keyword>
<dbReference type="PANTHER" id="PTHR43708">
    <property type="entry name" value="CONSERVED EXPRESSED OXIDOREDUCTASE (EUROFUNG)"/>
    <property type="match status" value="1"/>
</dbReference>
<accession>A0A7W3PEB8</accession>
<dbReference type="Pfam" id="PF01408">
    <property type="entry name" value="GFO_IDH_MocA"/>
    <property type="match status" value="1"/>
</dbReference>
<reference evidence="6 7" key="1">
    <citation type="submission" date="2020-07" db="EMBL/GenBank/DDBJ databases">
        <title>Sequencing the genomes of 1000 actinobacteria strains.</title>
        <authorList>
            <person name="Klenk H.-P."/>
        </authorList>
    </citation>
    <scope>NUCLEOTIDE SEQUENCE [LARGE SCALE GENOMIC DNA]</scope>
    <source>
        <strain evidence="6 7">DSM 44121</strain>
    </source>
</reference>
<dbReference type="InterPro" id="IPR000683">
    <property type="entry name" value="Gfo/Idh/MocA-like_OxRdtase_N"/>
</dbReference>
<evidence type="ECO:0000259" key="4">
    <source>
        <dbReference type="Pfam" id="PF01408"/>
    </source>
</evidence>
<dbReference type="EMBL" id="JACGWV010000001">
    <property type="protein sequence ID" value="MBA8808349.1"/>
    <property type="molecule type" value="Genomic_DNA"/>
</dbReference>
<name>A0A7W3PEB8_9MICO</name>
<protein>
    <submittedName>
        <fullName evidence="6">Putative dehydrogenase</fullName>
    </submittedName>
</protein>
<evidence type="ECO:0000313" key="6">
    <source>
        <dbReference type="EMBL" id="MBA8808349.1"/>
    </source>
</evidence>